<comment type="caution">
    <text evidence="11">The sequence shown here is derived from an EMBL/GenBank/DDBJ whole genome shotgun (WGS) entry which is preliminary data.</text>
</comment>
<keyword evidence="5 10" id="KW-0808">Transferase</keyword>
<dbReference type="Proteomes" id="UP000263273">
    <property type="component" value="Unassembled WGS sequence"/>
</dbReference>
<dbReference type="InterPro" id="IPR036161">
    <property type="entry name" value="RPB6/omega-like_sf"/>
</dbReference>
<evidence type="ECO:0000256" key="8">
    <source>
        <dbReference type="ARBA" id="ARBA00029924"/>
    </source>
</evidence>
<dbReference type="GO" id="GO:0006351">
    <property type="term" value="P:DNA-templated transcription"/>
    <property type="evidence" value="ECO:0007669"/>
    <property type="project" value="UniProtKB-UniRule"/>
</dbReference>
<reference evidence="11 12" key="1">
    <citation type="journal article" date="2018" name="Nat. Biotechnol.">
        <title>A standardized bacterial taxonomy based on genome phylogeny substantially revises the tree of life.</title>
        <authorList>
            <person name="Parks D.H."/>
            <person name="Chuvochina M."/>
            <person name="Waite D.W."/>
            <person name="Rinke C."/>
            <person name="Skarshewski A."/>
            <person name="Chaumeil P.A."/>
            <person name="Hugenholtz P."/>
        </authorList>
    </citation>
    <scope>NUCLEOTIDE SEQUENCE [LARGE SCALE GENOMIC DNA]</scope>
    <source>
        <strain evidence="11">UBA10948</strain>
    </source>
</reference>
<accession>A0A354YT21</accession>
<keyword evidence="7 10" id="KW-0804">Transcription</keyword>
<gene>
    <name evidence="10" type="primary">rpoZ</name>
    <name evidence="11" type="ORF">DDZ44_00840</name>
</gene>
<sequence>MIPSSTRELLNIADSKYAVVVAVAKRARTLSEKYKEDENYRLSTMVTRALDEVVSGKVLIEPSKEDGSREV</sequence>
<dbReference type="GO" id="GO:0003899">
    <property type="term" value="F:DNA-directed RNA polymerase activity"/>
    <property type="evidence" value="ECO:0007669"/>
    <property type="project" value="UniProtKB-UniRule"/>
</dbReference>
<dbReference type="Gene3D" id="3.90.940.10">
    <property type="match status" value="1"/>
</dbReference>
<evidence type="ECO:0000256" key="9">
    <source>
        <dbReference type="ARBA" id="ARBA00048552"/>
    </source>
</evidence>
<evidence type="ECO:0000256" key="6">
    <source>
        <dbReference type="ARBA" id="ARBA00022695"/>
    </source>
</evidence>
<organism evidence="11 12">
    <name type="scientific">Syntrophomonas wolfei</name>
    <dbReference type="NCBI Taxonomy" id="863"/>
    <lineage>
        <taxon>Bacteria</taxon>
        <taxon>Bacillati</taxon>
        <taxon>Bacillota</taxon>
        <taxon>Clostridia</taxon>
        <taxon>Eubacteriales</taxon>
        <taxon>Syntrophomonadaceae</taxon>
        <taxon>Syntrophomonas</taxon>
    </lineage>
</organism>
<dbReference type="EC" id="2.7.7.6" evidence="2 10"/>
<comment type="catalytic activity">
    <reaction evidence="9 10">
        <text>RNA(n) + a ribonucleoside 5'-triphosphate = RNA(n+1) + diphosphate</text>
        <dbReference type="Rhea" id="RHEA:21248"/>
        <dbReference type="Rhea" id="RHEA-COMP:14527"/>
        <dbReference type="Rhea" id="RHEA-COMP:17342"/>
        <dbReference type="ChEBI" id="CHEBI:33019"/>
        <dbReference type="ChEBI" id="CHEBI:61557"/>
        <dbReference type="ChEBI" id="CHEBI:140395"/>
        <dbReference type="EC" id="2.7.7.6"/>
    </reaction>
</comment>
<evidence type="ECO:0000313" key="11">
    <source>
        <dbReference type="EMBL" id="HBK52470.1"/>
    </source>
</evidence>
<dbReference type="SMART" id="SM01409">
    <property type="entry name" value="RNA_pol_Rpb6"/>
    <property type="match status" value="1"/>
</dbReference>
<keyword evidence="4 10" id="KW-0240">DNA-directed RNA polymerase</keyword>
<dbReference type="InterPro" id="IPR006110">
    <property type="entry name" value="Pol_omega/Rpo6/RPB6"/>
</dbReference>
<evidence type="ECO:0000256" key="5">
    <source>
        <dbReference type="ARBA" id="ARBA00022679"/>
    </source>
</evidence>
<dbReference type="AlphaFoldDB" id="A0A354YT21"/>
<dbReference type="Pfam" id="PF01192">
    <property type="entry name" value="RNA_pol_Rpb6"/>
    <property type="match status" value="1"/>
</dbReference>
<comment type="function">
    <text evidence="10">Promotes RNA polymerase assembly. Latches the N- and C-terminal regions of the beta' subunit thereby facilitating its interaction with the beta and alpha subunits.</text>
</comment>
<name>A0A354YT21_9FIRM</name>
<evidence type="ECO:0000256" key="1">
    <source>
        <dbReference type="ARBA" id="ARBA00006711"/>
    </source>
</evidence>
<comment type="subunit">
    <text evidence="10">The RNAP catalytic core consists of 2 alpha, 1 beta, 1 beta' and 1 omega subunit. When a sigma factor is associated with the core the holoenzyme is formed, which can initiate transcription.</text>
</comment>
<dbReference type="InterPro" id="IPR003716">
    <property type="entry name" value="DNA-dir_RNA_pol_omega"/>
</dbReference>
<dbReference type="RefSeq" id="WP_061215108.1">
    <property type="nucleotide sequence ID" value="NZ_DCDX01000147.1"/>
</dbReference>
<evidence type="ECO:0000256" key="4">
    <source>
        <dbReference type="ARBA" id="ARBA00022478"/>
    </source>
</evidence>
<evidence type="ECO:0000256" key="10">
    <source>
        <dbReference type="HAMAP-Rule" id="MF_00366"/>
    </source>
</evidence>
<dbReference type="STRING" id="378794.GCA_001570625_02703"/>
<evidence type="ECO:0000256" key="3">
    <source>
        <dbReference type="ARBA" id="ARBA00013725"/>
    </source>
</evidence>
<evidence type="ECO:0000313" key="12">
    <source>
        <dbReference type="Proteomes" id="UP000263273"/>
    </source>
</evidence>
<evidence type="ECO:0000256" key="2">
    <source>
        <dbReference type="ARBA" id="ARBA00012418"/>
    </source>
</evidence>
<dbReference type="SUPFAM" id="SSF63562">
    <property type="entry name" value="RPB6/omega subunit-like"/>
    <property type="match status" value="1"/>
</dbReference>
<protein>
    <recommendedName>
        <fullName evidence="3 10">DNA-directed RNA polymerase subunit omega</fullName>
        <shortName evidence="10">RNAP omega subunit</shortName>
        <ecNumber evidence="2 10">2.7.7.6</ecNumber>
    </recommendedName>
    <alternativeName>
        <fullName evidence="10">RNA polymerase omega subunit</fullName>
    </alternativeName>
    <alternativeName>
        <fullName evidence="8 10">Transcriptase subunit omega</fullName>
    </alternativeName>
</protein>
<dbReference type="GO" id="GO:0003677">
    <property type="term" value="F:DNA binding"/>
    <property type="evidence" value="ECO:0007669"/>
    <property type="project" value="UniProtKB-UniRule"/>
</dbReference>
<keyword evidence="6 10" id="KW-0548">Nucleotidyltransferase</keyword>
<evidence type="ECO:0000256" key="7">
    <source>
        <dbReference type="ARBA" id="ARBA00023163"/>
    </source>
</evidence>
<comment type="similarity">
    <text evidence="1 10">Belongs to the RNA polymerase subunit omega family.</text>
</comment>
<dbReference type="HAMAP" id="MF_00366">
    <property type="entry name" value="RNApol_bact_RpoZ"/>
    <property type="match status" value="1"/>
</dbReference>
<dbReference type="GO" id="GO:0000428">
    <property type="term" value="C:DNA-directed RNA polymerase complex"/>
    <property type="evidence" value="ECO:0007669"/>
    <property type="project" value="UniProtKB-KW"/>
</dbReference>
<proteinExistence type="inferred from homology"/>
<dbReference type="EMBL" id="DNZF01000021">
    <property type="protein sequence ID" value="HBK52470.1"/>
    <property type="molecule type" value="Genomic_DNA"/>
</dbReference>